<evidence type="ECO:0000259" key="6">
    <source>
        <dbReference type="PROSITE" id="PS50865"/>
    </source>
</evidence>
<dbReference type="AlphaFoldDB" id="A0A9N8EKF1"/>
<keyword evidence="1" id="KW-0479">Metal-binding</keyword>
<feature type="compositionally biased region" description="Polar residues" evidence="5">
    <location>
        <begin position="66"/>
        <end position="84"/>
    </location>
</feature>
<comment type="caution">
    <text evidence="7">The sequence shown here is derived from an EMBL/GenBank/DDBJ whole genome shotgun (WGS) entry which is preliminary data.</text>
</comment>
<dbReference type="PROSITE" id="PS50865">
    <property type="entry name" value="ZF_MYND_2"/>
    <property type="match status" value="2"/>
</dbReference>
<dbReference type="InterPro" id="IPR002893">
    <property type="entry name" value="Znf_MYND"/>
</dbReference>
<sequence length="575" mass="62233">MGCTQSKTAKDAVAGNANGNPAKGVSSVKPTEITIASSSSPTPVQPSDLTTSHTVSSDDHDGALSSGVSKDSVTTENNTNSVEESLTKNHVADNSANVDTPKRDTHTTNNVTTIMTSETTVALSESIEITTSATNNIANRVDTPTAVDEPPTKNLASTLKNSPLQQSDNLSSDAADDEVMVKNEDKEATEEPKQPHERPTMDTPGEPVLIKEQTTEIETVAVLDKDENAETVAEEAEPPVSTLEERIPLEHIESTIEVVALEKEDSVSNANSFSGEHNTEDADTKVSMNPKITFSDITVDSSVSEKKIELDPAKSSSKQQPKYCVGCFVEEISSGAFKFCAKCKTVSYCSRDCQVQHWKVHKKVCGKSGVLDAGKTSIQVHDFAADESSFVETSVLKSTSREDAVKELEAVLRRLRSEESQEEDQPTFEIVALDDDNKPKEEEPDPVETARESILDETVSEMLESGLFGEEIETEAPKSPKDIVPPPPSVDENTPILLQVPEVRTCAGCSSVEKAMGAFKSCAKCRVVFYCNRKCQKSHWKEHKKSCCKSDPNASRKSSLLLQAKDTSLTTIQAS</sequence>
<feature type="compositionally biased region" description="Basic and acidic residues" evidence="5">
    <location>
        <begin position="179"/>
        <end position="200"/>
    </location>
</feature>
<evidence type="ECO:0000313" key="8">
    <source>
        <dbReference type="Proteomes" id="UP001153069"/>
    </source>
</evidence>
<dbReference type="GO" id="GO:0008270">
    <property type="term" value="F:zinc ion binding"/>
    <property type="evidence" value="ECO:0007669"/>
    <property type="project" value="UniProtKB-KW"/>
</dbReference>
<dbReference type="EMBL" id="CAICTM010001407">
    <property type="protein sequence ID" value="CAB9523372.1"/>
    <property type="molecule type" value="Genomic_DNA"/>
</dbReference>
<feature type="domain" description="MYND-type" evidence="6">
    <location>
        <begin position="506"/>
        <end position="547"/>
    </location>
</feature>
<reference evidence="7" key="1">
    <citation type="submission" date="2020-06" db="EMBL/GenBank/DDBJ databases">
        <authorList>
            <consortium name="Plant Systems Biology data submission"/>
        </authorList>
    </citation>
    <scope>NUCLEOTIDE SEQUENCE</scope>
    <source>
        <strain evidence="7">D6</strain>
    </source>
</reference>
<dbReference type="PANTHER" id="PTHR10237:SF14">
    <property type="entry name" value="MYND-TYPE DOMAIN-CONTAINING PROTEIN"/>
    <property type="match status" value="1"/>
</dbReference>
<dbReference type="OrthoDB" id="432970at2759"/>
<keyword evidence="2 4" id="KW-0863">Zinc-finger</keyword>
<protein>
    <submittedName>
        <fullName evidence="7">MYND domain protein</fullName>
    </submittedName>
</protein>
<feature type="domain" description="MYND-type" evidence="6">
    <location>
        <begin position="324"/>
        <end position="365"/>
    </location>
</feature>
<feature type="compositionally biased region" description="Polar residues" evidence="5">
    <location>
        <begin position="34"/>
        <end position="55"/>
    </location>
</feature>
<feature type="region of interest" description="Disordered" evidence="5">
    <location>
        <begin position="1"/>
        <end position="111"/>
    </location>
</feature>
<feature type="region of interest" description="Disordered" evidence="5">
    <location>
        <begin position="140"/>
        <end position="206"/>
    </location>
</feature>
<dbReference type="InterPro" id="IPR024119">
    <property type="entry name" value="TF_DEAF-1"/>
</dbReference>
<evidence type="ECO:0000256" key="1">
    <source>
        <dbReference type="ARBA" id="ARBA00022723"/>
    </source>
</evidence>
<evidence type="ECO:0000256" key="4">
    <source>
        <dbReference type="PROSITE-ProRule" id="PRU00134"/>
    </source>
</evidence>
<evidence type="ECO:0000313" key="7">
    <source>
        <dbReference type="EMBL" id="CAB9523372.1"/>
    </source>
</evidence>
<feature type="compositionally biased region" description="Polar residues" evidence="5">
    <location>
        <begin position="154"/>
        <end position="172"/>
    </location>
</feature>
<evidence type="ECO:0000256" key="3">
    <source>
        <dbReference type="ARBA" id="ARBA00022833"/>
    </source>
</evidence>
<keyword evidence="3" id="KW-0862">Zinc</keyword>
<name>A0A9N8EKF1_9STRA</name>
<feature type="region of interest" description="Disordered" evidence="5">
    <location>
        <begin position="415"/>
        <end position="450"/>
    </location>
</feature>
<accession>A0A9N8EKF1</accession>
<dbReference type="PANTHER" id="PTHR10237">
    <property type="entry name" value="DEFORMED EPIDERMAL AUTOREGULATORY FACTOR 1 HOMOLOG SUPPRESSIN"/>
    <property type="match status" value="1"/>
</dbReference>
<organism evidence="7 8">
    <name type="scientific">Seminavis robusta</name>
    <dbReference type="NCBI Taxonomy" id="568900"/>
    <lineage>
        <taxon>Eukaryota</taxon>
        <taxon>Sar</taxon>
        <taxon>Stramenopiles</taxon>
        <taxon>Ochrophyta</taxon>
        <taxon>Bacillariophyta</taxon>
        <taxon>Bacillariophyceae</taxon>
        <taxon>Bacillariophycidae</taxon>
        <taxon>Naviculales</taxon>
        <taxon>Naviculaceae</taxon>
        <taxon>Seminavis</taxon>
    </lineage>
</organism>
<gene>
    <name evidence="7" type="ORF">SEMRO_1409_G270190.1</name>
</gene>
<dbReference type="SUPFAM" id="SSF144232">
    <property type="entry name" value="HIT/MYND zinc finger-like"/>
    <property type="match status" value="2"/>
</dbReference>
<proteinExistence type="predicted"/>
<dbReference type="PROSITE" id="PS01360">
    <property type="entry name" value="ZF_MYND_1"/>
    <property type="match status" value="1"/>
</dbReference>
<dbReference type="Gene3D" id="6.10.140.2220">
    <property type="match status" value="2"/>
</dbReference>
<keyword evidence="8" id="KW-1185">Reference proteome</keyword>
<evidence type="ECO:0000256" key="5">
    <source>
        <dbReference type="SAM" id="MobiDB-lite"/>
    </source>
</evidence>
<dbReference type="GO" id="GO:0000981">
    <property type="term" value="F:DNA-binding transcription factor activity, RNA polymerase II-specific"/>
    <property type="evidence" value="ECO:0007669"/>
    <property type="project" value="TreeGrafter"/>
</dbReference>
<dbReference type="Pfam" id="PF01753">
    <property type="entry name" value="zf-MYND"/>
    <property type="match status" value="2"/>
</dbReference>
<evidence type="ECO:0000256" key="2">
    <source>
        <dbReference type="ARBA" id="ARBA00022771"/>
    </source>
</evidence>
<dbReference type="GO" id="GO:0005634">
    <property type="term" value="C:nucleus"/>
    <property type="evidence" value="ECO:0007669"/>
    <property type="project" value="TreeGrafter"/>
</dbReference>
<dbReference type="Proteomes" id="UP001153069">
    <property type="component" value="Unassembled WGS sequence"/>
</dbReference>